<reference evidence="1 2" key="1">
    <citation type="submission" date="2020-03" db="EMBL/GenBank/DDBJ databases">
        <title>Genomic Encyclopedia of Type Strains, Phase IV (KMG-V): Genome sequencing to study the core and pangenomes of soil and plant-associated prokaryotes.</title>
        <authorList>
            <person name="Whitman W."/>
        </authorList>
    </citation>
    <scope>NUCLEOTIDE SEQUENCE [LARGE SCALE GENOMIC DNA]</scope>
    <source>
        <strain evidence="1 2">1B</strain>
    </source>
</reference>
<dbReference type="RefSeq" id="WP_168673817.1">
    <property type="nucleotide sequence ID" value="NZ_JAAVTK010000008.1"/>
</dbReference>
<keyword evidence="2" id="KW-1185">Reference proteome</keyword>
<dbReference type="EMBL" id="JAAVTK010000008">
    <property type="protein sequence ID" value="NKI90206.1"/>
    <property type="molecule type" value="Genomic_DNA"/>
</dbReference>
<name>A0ABX1HMI6_9BACT</name>
<accession>A0ABX1HMI6</accession>
<comment type="caution">
    <text evidence="1">The sequence shown here is derived from an EMBL/GenBank/DDBJ whole genome shotgun (WGS) entry which is preliminary data.</text>
</comment>
<sequence length="46" mass="5226">MARQLTRQGYDLTYYVSYMGKHYWHLSSTGEDALLVGVAGTQKMVV</sequence>
<evidence type="ECO:0000313" key="1">
    <source>
        <dbReference type="EMBL" id="NKI90206.1"/>
    </source>
</evidence>
<evidence type="ECO:0000313" key="2">
    <source>
        <dbReference type="Proteomes" id="UP000717634"/>
    </source>
</evidence>
<gene>
    <name evidence="1" type="ORF">HBN54_002806</name>
</gene>
<protein>
    <submittedName>
        <fullName evidence="1">Uncharacterized protein</fullName>
    </submittedName>
</protein>
<organism evidence="1 2">
    <name type="scientific">Hymenobacter artigasi</name>
    <dbReference type="NCBI Taxonomy" id="2719616"/>
    <lineage>
        <taxon>Bacteria</taxon>
        <taxon>Pseudomonadati</taxon>
        <taxon>Bacteroidota</taxon>
        <taxon>Cytophagia</taxon>
        <taxon>Cytophagales</taxon>
        <taxon>Hymenobacteraceae</taxon>
        <taxon>Hymenobacter</taxon>
    </lineage>
</organism>
<proteinExistence type="predicted"/>
<dbReference type="Proteomes" id="UP000717634">
    <property type="component" value="Unassembled WGS sequence"/>
</dbReference>